<organism evidence="5 6">
    <name type="scientific">Hydrocarboniphaga daqingensis</name>
    <dbReference type="NCBI Taxonomy" id="490188"/>
    <lineage>
        <taxon>Bacteria</taxon>
        <taxon>Pseudomonadati</taxon>
        <taxon>Pseudomonadota</taxon>
        <taxon>Gammaproteobacteria</taxon>
        <taxon>Nevskiales</taxon>
        <taxon>Nevskiaceae</taxon>
        <taxon>Hydrocarboniphaga</taxon>
    </lineage>
</organism>
<reference evidence="5 6" key="1">
    <citation type="submission" date="2016-11" db="EMBL/GenBank/DDBJ databases">
        <authorList>
            <person name="Jaros S."/>
            <person name="Januszkiewicz K."/>
            <person name="Wedrychowicz H."/>
        </authorList>
    </citation>
    <scope>NUCLEOTIDE SEQUENCE [LARGE SCALE GENOMIC DNA]</scope>
    <source>
        <strain evidence="5 6">CGMCC 1.7049</strain>
    </source>
</reference>
<dbReference type="GO" id="GO:0000976">
    <property type="term" value="F:transcription cis-regulatory region binding"/>
    <property type="evidence" value="ECO:0007669"/>
    <property type="project" value="TreeGrafter"/>
</dbReference>
<dbReference type="OrthoDB" id="5582699at2"/>
<keyword evidence="2" id="KW-0238">DNA-binding</keyword>
<evidence type="ECO:0000256" key="3">
    <source>
        <dbReference type="ARBA" id="ARBA00023163"/>
    </source>
</evidence>
<keyword evidence="6" id="KW-1185">Reference proteome</keyword>
<proteinExistence type="predicted"/>
<evidence type="ECO:0000256" key="2">
    <source>
        <dbReference type="ARBA" id="ARBA00023125"/>
    </source>
</evidence>
<dbReference type="Pfam" id="PF12625">
    <property type="entry name" value="Arabinose_bd"/>
    <property type="match status" value="1"/>
</dbReference>
<dbReference type="EMBL" id="FQWZ01000003">
    <property type="protein sequence ID" value="SHG81264.1"/>
    <property type="molecule type" value="Genomic_DNA"/>
</dbReference>
<dbReference type="InterPro" id="IPR032687">
    <property type="entry name" value="AraC-type_N"/>
</dbReference>
<dbReference type="SMART" id="SM00342">
    <property type="entry name" value="HTH_ARAC"/>
    <property type="match status" value="1"/>
</dbReference>
<dbReference type="SUPFAM" id="SSF46689">
    <property type="entry name" value="Homeodomain-like"/>
    <property type="match status" value="1"/>
</dbReference>
<protein>
    <submittedName>
        <fullName evidence="5">Transcriptional regulator, AraC family</fullName>
    </submittedName>
</protein>
<dbReference type="GO" id="GO:0003700">
    <property type="term" value="F:DNA-binding transcription factor activity"/>
    <property type="evidence" value="ECO:0007669"/>
    <property type="project" value="InterPro"/>
</dbReference>
<dbReference type="PANTHER" id="PTHR47894:SF4">
    <property type="entry name" value="HTH-TYPE TRANSCRIPTIONAL REGULATOR GADX"/>
    <property type="match status" value="1"/>
</dbReference>
<accession>A0A1M5MVB5</accession>
<evidence type="ECO:0000313" key="6">
    <source>
        <dbReference type="Proteomes" id="UP000199758"/>
    </source>
</evidence>
<dbReference type="PROSITE" id="PS01124">
    <property type="entry name" value="HTH_ARAC_FAMILY_2"/>
    <property type="match status" value="1"/>
</dbReference>
<dbReference type="Proteomes" id="UP000199758">
    <property type="component" value="Unassembled WGS sequence"/>
</dbReference>
<dbReference type="InterPro" id="IPR009057">
    <property type="entry name" value="Homeodomain-like_sf"/>
</dbReference>
<dbReference type="Gene3D" id="1.10.10.60">
    <property type="entry name" value="Homeodomain-like"/>
    <property type="match status" value="1"/>
</dbReference>
<dbReference type="AlphaFoldDB" id="A0A1M5MVB5"/>
<keyword evidence="1" id="KW-0805">Transcription regulation</keyword>
<gene>
    <name evidence="5" type="ORF">SAMN04488068_1487</name>
</gene>
<keyword evidence="3" id="KW-0804">Transcription</keyword>
<evidence type="ECO:0000259" key="4">
    <source>
        <dbReference type="PROSITE" id="PS01124"/>
    </source>
</evidence>
<dbReference type="InterPro" id="IPR018060">
    <property type="entry name" value="HTH_AraC"/>
</dbReference>
<name>A0A1M5MVB5_9GAMM</name>
<dbReference type="PANTHER" id="PTHR47894">
    <property type="entry name" value="HTH-TYPE TRANSCRIPTIONAL REGULATOR GADX"/>
    <property type="match status" value="1"/>
</dbReference>
<dbReference type="GO" id="GO:0005829">
    <property type="term" value="C:cytosol"/>
    <property type="evidence" value="ECO:0007669"/>
    <property type="project" value="TreeGrafter"/>
</dbReference>
<evidence type="ECO:0000256" key="1">
    <source>
        <dbReference type="ARBA" id="ARBA00023015"/>
    </source>
</evidence>
<dbReference type="Pfam" id="PF12833">
    <property type="entry name" value="HTH_18"/>
    <property type="match status" value="1"/>
</dbReference>
<dbReference type="RefSeq" id="WP_072896095.1">
    <property type="nucleotide sequence ID" value="NZ_FQWZ01000003.1"/>
</dbReference>
<dbReference type="STRING" id="490188.SAMN04488068_1487"/>
<sequence length="347" mass="38311">MTITVRAGGLYGYRTLMQQLGVDPLPLLQRYRIVPQALDDGEAPLPLRSVVQLLEASAEITACADFGLRLSAVQDISVLGHLAIAMRNAQTMAEALQIISRYLFVHSTGMSVSVQRERGALRHGAEVRFELDVPGARVLRQAIDVCLGDVHRILQLLAGDAYELQAVALPHQPLAPLITYSRFFGAPVLAAQPHAALLISERTYQLRFADTNPALQQLAMDYLREQVADPTQSMAMRVRRLLRRTIGTGPNDKVAIAALLAMHPRTLQRHLAAEGTQFERVRDEVQRELAHRYLCETRIPLTRLASLLGYAEQAVLSRACQRWFGQPPSVLRKTALATAGVAPPALR</sequence>
<feature type="domain" description="HTH araC/xylS-type" evidence="4">
    <location>
        <begin position="236"/>
        <end position="334"/>
    </location>
</feature>
<evidence type="ECO:0000313" key="5">
    <source>
        <dbReference type="EMBL" id="SHG81264.1"/>
    </source>
</evidence>